<dbReference type="GO" id="GO:1990716">
    <property type="term" value="C:axonemal central apparatus"/>
    <property type="evidence" value="ECO:0007669"/>
    <property type="project" value="TreeGrafter"/>
</dbReference>
<dbReference type="GO" id="GO:1904158">
    <property type="term" value="P:axonemal central apparatus assembly"/>
    <property type="evidence" value="ECO:0007669"/>
    <property type="project" value="TreeGrafter"/>
</dbReference>
<dbReference type="EMBL" id="JAINUF010000016">
    <property type="protein sequence ID" value="KAJ8339897.1"/>
    <property type="molecule type" value="Genomic_DNA"/>
</dbReference>
<feature type="region of interest" description="Disordered" evidence="1">
    <location>
        <begin position="1043"/>
        <end position="1122"/>
    </location>
</feature>
<feature type="compositionally biased region" description="Pro residues" evidence="1">
    <location>
        <begin position="1048"/>
        <end position="1058"/>
    </location>
</feature>
<feature type="compositionally biased region" description="Polar residues" evidence="1">
    <location>
        <begin position="1873"/>
        <end position="1895"/>
    </location>
</feature>
<feature type="region of interest" description="Disordered" evidence="1">
    <location>
        <begin position="138"/>
        <end position="209"/>
    </location>
</feature>
<feature type="region of interest" description="Disordered" evidence="1">
    <location>
        <begin position="1"/>
        <end position="22"/>
    </location>
</feature>
<feature type="region of interest" description="Disordered" evidence="1">
    <location>
        <begin position="787"/>
        <end position="834"/>
    </location>
</feature>
<feature type="compositionally biased region" description="Polar residues" evidence="1">
    <location>
        <begin position="248"/>
        <end position="275"/>
    </location>
</feature>
<feature type="region of interest" description="Disordered" evidence="1">
    <location>
        <begin position="646"/>
        <end position="672"/>
    </location>
</feature>
<dbReference type="PANTHER" id="PTHR21963:SF1">
    <property type="entry name" value="SPERM-ASSOCIATED ANTIGEN 17"/>
    <property type="match status" value="1"/>
</dbReference>
<feature type="region of interest" description="Disordered" evidence="1">
    <location>
        <begin position="847"/>
        <end position="922"/>
    </location>
</feature>
<accession>A0A9Q1EJE4</accession>
<feature type="region of interest" description="Disordered" evidence="1">
    <location>
        <begin position="2133"/>
        <end position="2154"/>
    </location>
</feature>
<evidence type="ECO:0000313" key="3">
    <source>
        <dbReference type="Proteomes" id="UP001152622"/>
    </source>
</evidence>
<dbReference type="PANTHER" id="PTHR21963">
    <property type="entry name" value="PF6"/>
    <property type="match status" value="1"/>
</dbReference>
<feature type="compositionally biased region" description="Basic and acidic residues" evidence="1">
    <location>
        <begin position="1258"/>
        <end position="1267"/>
    </location>
</feature>
<feature type="compositionally biased region" description="Basic and acidic residues" evidence="1">
    <location>
        <begin position="847"/>
        <end position="876"/>
    </location>
</feature>
<feature type="region of interest" description="Disordered" evidence="1">
    <location>
        <begin position="1222"/>
        <end position="1282"/>
    </location>
</feature>
<comment type="caution">
    <text evidence="2">The sequence shown here is derived from an EMBL/GenBank/DDBJ whole genome shotgun (WGS) entry which is preliminary data.</text>
</comment>
<feature type="compositionally biased region" description="Polar residues" evidence="1">
    <location>
        <begin position="382"/>
        <end position="391"/>
    </location>
</feature>
<name>A0A9Q1EJE4_SYNKA</name>
<dbReference type="InterPro" id="IPR026173">
    <property type="entry name" value="SPAG17"/>
</dbReference>
<feature type="compositionally biased region" description="Basic and acidic residues" evidence="1">
    <location>
        <begin position="1902"/>
        <end position="1913"/>
    </location>
</feature>
<dbReference type="Proteomes" id="UP001152622">
    <property type="component" value="Chromosome 16"/>
</dbReference>
<dbReference type="GO" id="GO:0005576">
    <property type="term" value="C:extracellular region"/>
    <property type="evidence" value="ECO:0007669"/>
    <property type="project" value="GOC"/>
</dbReference>
<feature type="region of interest" description="Disordered" evidence="1">
    <location>
        <begin position="1825"/>
        <end position="1948"/>
    </location>
</feature>
<gene>
    <name evidence="2" type="ORF">SKAU_G00345300</name>
</gene>
<feature type="compositionally biased region" description="Acidic residues" evidence="1">
    <location>
        <begin position="1493"/>
        <end position="1512"/>
    </location>
</feature>
<feature type="compositionally biased region" description="Basic and acidic residues" evidence="1">
    <location>
        <begin position="173"/>
        <end position="182"/>
    </location>
</feature>
<dbReference type="Pfam" id="PF14874">
    <property type="entry name" value="PapD-like"/>
    <property type="match status" value="1"/>
</dbReference>
<dbReference type="GO" id="GO:0003351">
    <property type="term" value="P:epithelial cilium movement involved in extracellular fluid movement"/>
    <property type="evidence" value="ECO:0007669"/>
    <property type="project" value="TreeGrafter"/>
</dbReference>
<keyword evidence="3" id="KW-1185">Reference proteome</keyword>
<feature type="compositionally biased region" description="Basic and acidic residues" evidence="1">
    <location>
        <begin position="138"/>
        <end position="152"/>
    </location>
</feature>
<feature type="compositionally biased region" description="Basic and acidic residues" evidence="1">
    <location>
        <begin position="196"/>
        <end position="207"/>
    </location>
</feature>
<feature type="compositionally biased region" description="Low complexity" evidence="1">
    <location>
        <begin position="8"/>
        <end position="19"/>
    </location>
</feature>
<feature type="compositionally biased region" description="Basic and acidic residues" evidence="1">
    <location>
        <begin position="1222"/>
        <end position="1239"/>
    </location>
</feature>
<feature type="compositionally biased region" description="Basic and acidic residues" evidence="1">
    <location>
        <begin position="647"/>
        <end position="659"/>
    </location>
</feature>
<feature type="region of interest" description="Disordered" evidence="1">
    <location>
        <begin position="382"/>
        <end position="412"/>
    </location>
</feature>
<organism evidence="2 3">
    <name type="scientific">Synaphobranchus kaupii</name>
    <name type="common">Kaup's arrowtooth eel</name>
    <dbReference type="NCBI Taxonomy" id="118154"/>
    <lineage>
        <taxon>Eukaryota</taxon>
        <taxon>Metazoa</taxon>
        <taxon>Chordata</taxon>
        <taxon>Craniata</taxon>
        <taxon>Vertebrata</taxon>
        <taxon>Euteleostomi</taxon>
        <taxon>Actinopterygii</taxon>
        <taxon>Neopterygii</taxon>
        <taxon>Teleostei</taxon>
        <taxon>Anguilliformes</taxon>
        <taxon>Synaphobranchidae</taxon>
        <taxon>Synaphobranchus</taxon>
    </lineage>
</organism>
<feature type="compositionally biased region" description="Polar residues" evidence="1">
    <location>
        <begin position="877"/>
        <end position="887"/>
    </location>
</feature>
<sequence>MPPKRVKSGTAPGPAAASGNKTWESGLVAAPFEEESWKADISLVVGARLEDEDSIKALVLAVQLPARKLFAVITWDATLEKIHELGNPKNKKAKDVPAFSEVMESAKAVLDAGEELPSHLLGKVVKFQLLVAKGNDLQRRTMEQRGPEDKAKGKTRAGSPSKEKGGAATKAAGKGEKGKKAPEPPTPAKETKLKRRGEGEEISKCTDDEPAGGPQLYVLIVGFLQPQLVAVLDTLGIRISNVIRVSAASSSVPETIQNEPENSSEPALGSSPTPQDQERAEESERVRVRAQLARFWKYLDPVLSSGPPRSRLWDVSRLQYTMPEELPRPDSDNTQAMLAFGMRVFGGVACLIYECLDWRKQHLHYLSRLRLIQVPAVTRGNELSRQESQASVRADPQTPLSKRRPVPDEPAAVEPPVVTLECDMRHYRDLLDLFPPETVSVPLILHCLREQVVVTQEQIPPPSAARPKPRIHGLDPSLADHMISAALSLGLSEEEKEKLLVDFGVQEEFGQQKKEPQYPLLFNSHDERSRRLQQLSVHCGLDPVQVEVEMLRSGPLWRSLRCTQPESEDRRRLAKAQELLHFCTDETLSWAEVEWAFRQFVFESMHLRQVEGRGLEMGVEQQAPPIIPWDDPASFIRQIRMRANQNTEDHANREEESKNEQTGSELNKVEEGAGLQASRVDITDIRGKWVRSLRDWNFAESHDPNVFPQVLQDACENYSSIDMLHGVQDKAVFVVCHNPMSPQRQRRELWDMALHTDVGFRKYLAHVAESISDWTNQEEERRLALQGEREAERLNTPTPSEHSAVSRKRSRGSPKRSIASPVKSPCPEESPARELHIRQDSLKAWKMEQDRQKEEEVMKKSKKEKERKGGSKERSPSSRASKKTPSATRRKKEEVLNSPEPAAPPLSGRSEPQLPVDEPRGFTGYCMQGELIQACGSEQSLFPSDGGHIRVERTEFIQGSIMVTVCVMKDKHQLFTHITEPRREDEVKDDDIITVRQGGEQSKMDVGKFGSFSALLENGIRLSYSHHGPTGETAEVKDPTLASVLDIHPPPTPSPPPSSATSRSPSGKRRKAHSSKGSRSKGRTTPPAPVPPERDGATPPSTQEGKEKPVVSESSGAPPDQPPLQCLNACTPHGLLVQFLSARVPDENAETQGVMVRQSFPALGRGMSRGAEHLLFPGRGRTRGAELTFSLEYSRLITSQGTVIKYMKDGSTGVLFADGAEEEVKGQRSEVKEPAEKKGKPSAAAMATVKIEGAEPSDSDRRADRGGAEQGGATQSHDRTWFTTAPSGLRVATTGNRVIQAPPFMACKATDPMTGTVMLTREDMVLTVLEEGGNITVEHSDGTRITTFYQDPLSPDHLQAGEEVVTVTRKQKLVRVECEGFVTVVMNCEEGACSAEFGEETVITAHPNGSYQVFPSAGGLLCIDEDGTVSYTSHPAHSATHTPAGQTPELQPGNYTMRHTNNIICELMDPEGTLFQVMVDGETSAVISSREDCLEEEREEDECEEEEEEEGDSERPRLLKFPSVGYKEPSPRFFVVHEDGSGIELLRSSDIMDFLCSAHSDPSVAVLKEPIPELQGVWDPGDGTHSPPQRGKRRDPPFGSTLGRGLCLKERPGPRPATPLLTCPEVLEVRQLIQYQPISSRLRRKLERRLQSYLEHLLEKEHLWEEMQVKEPRTEEEKVHATDLLQLVLSLPDTESPAESMQRRLSAVDVASLYTHTVSSALLPDCVTHSKGCEEEHADSCCEEEQESLWVSRLEQYRQELREAEQCLFALRNGDVPPYFTSDIYRAFVLTEEVPDMESLALELPPFPRQRENPDIQEFQRDALEPATRRPSNPTPSHAAGGDAPSRSNPTPQTAAPPCPPPASAVLYEGLPVTSSLGNSSTVRPQTEQHQTPMTTRLWDPIPEHSPQEHTCEPGESGEPGEPVCGSSSQRGADSQHSGSRHRAWELDVAGNPRKESIKLPSAILCAKPSCLPNQRFLLVEEPVRRKVRTASVRGSQSNGILLTPPRGFQLLPAEVDFGVLREGCTYCVMVIMKNVGVDSCRFSIKQPPPATGLKVRYTPGPVAAGMKADLQVELFAMATGPQDSEEEGPISYCIQIQTETEILYLPVALVGGGKVQVGGAKVRLVSSAPSVQRGVVRPHRRPQPSDEELPLVL</sequence>
<evidence type="ECO:0000313" key="2">
    <source>
        <dbReference type="EMBL" id="KAJ8339897.1"/>
    </source>
</evidence>
<protein>
    <recommendedName>
        <fullName evidence="4">Sperm-associated antigen 17</fullName>
    </recommendedName>
</protein>
<feature type="compositionally biased region" description="Basic residues" evidence="1">
    <location>
        <begin position="805"/>
        <end position="814"/>
    </location>
</feature>
<dbReference type="OrthoDB" id="10257153at2759"/>
<feature type="compositionally biased region" description="Low complexity" evidence="1">
    <location>
        <begin position="1914"/>
        <end position="1929"/>
    </location>
</feature>
<evidence type="ECO:0008006" key="4">
    <source>
        <dbReference type="Google" id="ProtNLM"/>
    </source>
</evidence>
<feature type="region of interest" description="Disordered" evidence="1">
    <location>
        <begin position="248"/>
        <end position="284"/>
    </location>
</feature>
<reference evidence="2" key="1">
    <citation type="journal article" date="2023" name="Science">
        <title>Genome structures resolve the early diversification of teleost fishes.</title>
        <authorList>
            <person name="Parey E."/>
            <person name="Louis A."/>
            <person name="Montfort J."/>
            <person name="Bouchez O."/>
            <person name="Roques C."/>
            <person name="Iampietro C."/>
            <person name="Lluch J."/>
            <person name="Castinel A."/>
            <person name="Donnadieu C."/>
            <person name="Desvignes T."/>
            <person name="Floi Bucao C."/>
            <person name="Jouanno E."/>
            <person name="Wen M."/>
            <person name="Mejri S."/>
            <person name="Dirks R."/>
            <person name="Jansen H."/>
            <person name="Henkel C."/>
            <person name="Chen W.J."/>
            <person name="Zahm M."/>
            <person name="Cabau C."/>
            <person name="Klopp C."/>
            <person name="Thompson A.W."/>
            <person name="Robinson-Rechavi M."/>
            <person name="Braasch I."/>
            <person name="Lecointre G."/>
            <person name="Bobe J."/>
            <person name="Postlethwait J.H."/>
            <person name="Berthelot C."/>
            <person name="Roest Crollius H."/>
            <person name="Guiguen Y."/>
        </authorList>
    </citation>
    <scope>NUCLEOTIDE SEQUENCE</scope>
    <source>
        <strain evidence="2">WJC10195</strain>
    </source>
</reference>
<feature type="compositionally biased region" description="Basic residues" evidence="1">
    <location>
        <begin position="1066"/>
        <end position="1082"/>
    </location>
</feature>
<evidence type="ECO:0000256" key="1">
    <source>
        <dbReference type="SAM" id="MobiDB-lite"/>
    </source>
</evidence>
<feature type="region of interest" description="Disordered" evidence="1">
    <location>
        <begin position="1490"/>
        <end position="1515"/>
    </location>
</feature>
<proteinExistence type="predicted"/>
<feature type="region of interest" description="Disordered" evidence="1">
    <location>
        <begin position="1574"/>
        <end position="1614"/>
    </location>
</feature>